<name>A0A9X0ADK9_9HELO</name>
<feature type="region of interest" description="Disordered" evidence="1">
    <location>
        <begin position="36"/>
        <end position="105"/>
    </location>
</feature>
<dbReference type="OrthoDB" id="3505678at2759"/>
<keyword evidence="3" id="KW-1185">Reference proteome</keyword>
<evidence type="ECO:0000313" key="3">
    <source>
        <dbReference type="Proteomes" id="UP001152300"/>
    </source>
</evidence>
<gene>
    <name evidence="2" type="ORF">OCU04_009889</name>
</gene>
<evidence type="ECO:0000313" key="2">
    <source>
        <dbReference type="EMBL" id="KAJ8060805.1"/>
    </source>
</evidence>
<comment type="caution">
    <text evidence="2">The sequence shown here is derived from an EMBL/GenBank/DDBJ whole genome shotgun (WGS) entry which is preliminary data.</text>
</comment>
<evidence type="ECO:0000256" key="1">
    <source>
        <dbReference type="SAM" id="MobiDB-lite"/>
    </source>
</evidence>
<sequence length="105" mass="11553">MGNCFTRLEAEMVAPPPVPGNWENLGPRKAIIMSSQHTHISTRSGRGGSGDEGHKNGNRFQLGRRETPSGIEGLTFDCAGRPVWRDPRMKTNGSDDTHSQKTEHI</sequence>
<protein>
    <submittedName>
        <fullName evidence="2">Uncharacterized protein</fullName>
    </submittedName>
</protein>
<dbReference type="AlphaFoldDB" id="A0A9X0ADK9"/>
<dbReference type="Proteomes" id="UP001152300">
    <property type="component" value="Unassembled WGS sequence"/>
</dbReference>
<proteinExistence type="predicted"/>
<reference evidence="2" key="1">
    <citation type="submission" date="2022-11" db="EMBL/GenBank/DDBJ databases">
        <title>Genome Resource of Sclerotinia nivalis Strain SnTB1, a Plant Pathogen Isolated from American Ginseng.</title>
        <authorList>
            <person name="Fan S."/>
        </authorList>
    </citation>
    <scope>NUCLEOTIDE SEQUENCE</scope>
    <source>
        <strain evidence="2">SnTB1</strain>
    </source>
</reference>
<dbReference type="EMBL" id="JAPEIS010000012">
    <property type="protein sequence ID" value="KAJ8060805.1"/>
    <property type="molecule type" value="Genomic_DNA"/>
</dbReference>
<organism evidence="2 3">
    <name type="scientific">Sclerotinia nivalis</name>
    <dbReference type="NCBI Taxonomy" id="352851"/>
    <lineage>
        <taxon>Eukaryota</taxon>
        <taxon>Fungi</taxon>
        <taxon>Dikarya</taxon>
        <taxon>Ascomycota</taxon>
        <taxon>Pezizomycotina</taxon>
        <taxon>Leotiomycetes</taxon>
        <taxon>Helotiales</taxon>
        <taxon>Sclerotiniaceae</taxon>
        <taxon>Sclerotinia</taxon>
    </lineage>
</organism>
<accession>A0A9X0ADK9</accession>
<feature type="compositionally biased region" description="Basic and acidic residues" evidence="1">
    <location>
        <begin position="83"/>
        <end position="105"/>
    </location>
</feature>